<evidence type="ECO:0000313" key="2">
    <source>
        <dbReference type="Proteomes" id="UP000018857"/>
    </source>
</evidence>
<dbReference type="AlphaFoldDB" id="W1RPE2"/>
<gene>
    <name evidence="1" type="ORF">D104_14110</name>
</gene>
<sequence length="274" mass="31175">MSKNRVSLLFFVLFLTGCQGNVVPSKSVSLEREAEPVIETERVTLEATQPMDEQDTLGVEEEAPIVKPEKQLTAAERLTLSLIEQGEAALSAERLLTPEDDNANLYFQAALGRDPGNFKATLGIAAIVDVYTQWAWEAALSHDYNKSDRYLESAHSVNPEDPMIVEMSSRVNDLMNKRAHTPKAVYKQPERKEPKEGQYLLPESLFSLSEDEIIAEIQPIIDEVRKTEQAIEIYWPDDKEARLIYQIINSRVTAFRVRAMTYHRADYMVELQQD</sequence>
<reference evidence="1 2" key="1">
    <citation type="journal article" date="2014" name="Genome Announc.">
        <title>Draft Genome Sequence of Marinomonas sp. Strain D104, a Polycyclic Aromatic Hydrocarbon-Degrading Bacterium from the Deep-Sea Sediment of the Arctic Ocean.</title>
        <authorList>
            <person name="Dong C."/>
            <person name="Bai X."/>
            <person name="Lai Q."/>
            <person name="Xie Y."/>
            <person name="Chen X."/>
            <person name="Shao Z."/>
        </authorList>
    </citation>
    <scope>NUCLEOTIDE SEQUENCE [LARGE SCALE GENOMIC DNA]</scope>
    <source>
        <strain evidence="1 2">D104</strain>
    </source>
</reference>
<dbReference type="PROSITE" id="PS51257">
    <property type="entry name" value="PROKAR_LIPOPROTEIN"/>
    <property type="match status" value="1"/>
</dbReference>
<dbReference type="OrthoDB" id="5726612at2"/>
<dbReference type="STRING" id="1208321.D104_14110"/>
<dbReference type="EMBL" id="AYOZ01000045">
    <property type="protein sequence ID" value="ETI58711.1"/>
    <property type="molecule type" value="Genomic_DNA"/>
</dbReference>
<protein>
    <submittedName>
        <fullName evidence="1">Uncharacterized protein</fullName>
    </submittedName>
</protein>
<proteinExistence type="predicted"/>
<evidence type="ECO:0000313" key="1">
    <source>
        <dbReference type="EMBL" id="ETI58711.1"/>
    </source>
</evidence>
<keyword evidence="2" id="KW-1185">Reference proteome</keyword>
<dbReference type="Proteomes" id="UP000018857">
    <property type="component" value="Unassembled WGS sequence"/>
</dbReference>
<accession>W1RPE2</accession>
<organism evidence="1 2">
    <name type="scientific">Marinomonas profundimaris</name>
    <dbReference type="NCBI Taxonomy" id="1208321"/>
    <lineage>
        <taxon>Bacteria</taxon>
        <taxon>Pseudomonadati</taxon>
        <taxon>Pseudomonadota</taxon>
        <taxon>Gammaproteobacteria</taxon>
        <taxon>Oceanospirillales</taxon>
        <taxon>Oceanospirillaceae</taxon>
        <taxon>Marinomonas</taxon>
    </lineage>
</organism>
<dbReference type="PATRIC" id="fig|1208321.3.peg.2812"/>
<name>W1RPE2_9GAMM</name>
<comment type="caution">
    <text evidence="1">The sequence shown here is derived from an EMBL/GenBank/DDBJ whole genome shotgun (WGS) entry which is preliminary data.</text>
</comment>